<evidence type="ECO:0000256" key="3">
    <source>
        <dbReference type="ARBA" id="ARBA00022837"/>
    </source>
</evidence>
<dbReference type="AlphaFoldDB" id="A0A2I0JDR7"/>
<dbReference type="PROSITE" id="PS50222">
    <property type="entry name" value="EF_HAND_2"/>
    <property type="match status" value="4"/>
</dbReference>
<dbReference type="SUPFAM" id="SSF47473">
    <property type="entry name" value="EF-hand"/>
    <property type="match status" value="1"/>
</dbReference>
<keyword evidence="1" id="KW-0479">Metal-binding</keyword>
<dbReference type="Pfam" id="PF13499">
    <property type="entry name" value="EF-hand_7"/>
    <property type="match status" value="2"/>
</dbReference>
<dbReference type="Gene3D" id="1.10.238.10">
    <property type="entry name" value="EF-hand"/>
    <property type="match status" value="2"/>
</dbReference>
<dbReference type="InterPro" id="IPR039647">
    <property type="entry name" value="EF_hand_pair_protein_CML-like"/>
</dbReference>
<dbReference type="FunFam" id="1.10.238.10:FF:000001">
    <property type="entry name" value="Calmodulin 1"/>
    <property type="match status" value="1"/>
</dbReference>
<dbReference type="InterPro" id="IPR011992">
    <property type="entry name" value="EF-hand-dom_pair"/>
</dbReference>
<dbReference type="InterPro" id="IPR018247">
    <property type="entry name" value="EF_Hand_1_Ca_BS"/>
</dbReference>
<feature type="domain" description="EF-hand" evidence="4">
    <location>
        <begin position="133"/>
        <end position="168"/>
    </location>
</feature>
<feature type="domain" description="EF-hand" evidence="4">
    <location>
        <begin position="61"/>
        <end position="96"/>
    </location>
</feature>
<keyword evidence="3" id="KW-0106">Calcium</keyword>
<evidence type="ECO:0000313" key="5">
    <source>
        <dbReference type="EMBL" id="PKI54385.1"/>
    </source>
</evidence>
<gene>
    <name evidence="5" type="ORF">CRG98_025172</name>
</gene>
<accession>A0A2I0JDR7</accession>
<keyword evidence="2" id="KW-0677">Repeat</keyword>
<dbReference type="GO" id="GO:0005509">
    <property type="term" value="F:calcium ion binding"/>
    <property type="evidence" value="ECO:0007669"/>
    <property type="project" value="InterPro"/>
</dbReference>
<name>A0A2I0JDR7_PUNGR</name>
<protein>
    <recommendedName>
        <fullName evidence="4">EF-hand domain-containing protein</fullName>
    </recommendedName>
</protein>
<evidence type="ECO:0000256" key="2">
    <source>
        <dbReference type="ARBA" id="ARBA00022737"/>
    </source>
</evidence>
<reference evidence="5 6" key="1">
    <citation type="submission" date="2017-11" db="EMBL/GenBank/DDBJ databases">
        <title>De-novo sequencing of pomegranate (Punica granatum L.) genome.</title>
        <authorList>
            <person name="Akparov Z."/>
            <person name="Amiraslanov A."/>
            <person name="Hajiyeva S."/>
            <person name="Abbasov M."/>
            <person name="Kaur K."/>
            <person name="Hamwieh A."/>
            <person name="Solovyev V."/>
            <person name="Salamov A."/>
            <person name="Braich B."/>
            <person name="Kosarev P."/>
            <person name="Mahmoud A."/>
            <person name="Hajiyev E."/>
            <person name="Babayeva S."/>
            <person name="Izzatullayeva V."/>
            <person name="Mammadov A."/>
            <person name="Mammadov A."/>
            <person name="Sharifova S."/>
            <person name="Ojaghi J."/>
            <person name="Eynullazada K."/>
            <person name="Bayramov B."/>
            <person name="Abdulazimova A."/>
            <person name="Shahmuradov I."/>
        </authorList>
    </citation>
    <scope>NUCLEOTIDE SEQUENCE [LARGE SCALE GENOMIC DNA]</scope>
    <source>
        <strain evidence="6">cv. AG2017</strain>
        <tissue evidence="5">Leaf</tissue>
    </source>
</reference>
<organism evidence="5 6">
    <name type="scientific">Punica granatum</name>
    <name type="common">Pomegranate</name>
    <dbReference type="NCBI Taxonomy" id="22663"/>
    <lineage>
        <taxon>Eukaryota</taxon>
        <taxon>Viridiplantae</taxon>
        <taxon>Streptophyta</taxon>
        <taxon>Embryophyta</taxon>
        <taxon>Tracheophyta</taxon>
        <taxon>Spermatophyta</taxon>
        <taxon>Magnoliopsida</taxon>
        <taxon>eudicotyledons</taxon>
        <taxon>Gunneridae</taxon>
        <taxon>Pentapetalae</taxon>
        <taxon>rosids</taxon>
        <taxon>malvids</taxon>
        <taxon>Myrtales</taxon>
        <taxon>Lythraceae</taxon>
        <taxon>Punica</taxon>
    </lineage>
</organism>
<evidence type="ECO:0000259" key="4">
    <source>
        <dbReference type="PROSITE" id="PS50222"/>
    </source>
</evidence>
<dbReference type="PANTHER" id="PTHR10891">
    <property type="entry name" value="EF-HAND CALCIUM-BINDING DOMAIN CONTAINING PROTEIN"/>
    <property type="match status" value="1"/>
</dbReference>
<proteinExistence type="predicted"/>
<comment type="caution">
    <text evidence="5">The sequence shown here is derived from an EMBL/GenBank/DDBJ whole genome shotgun (WGS) entry which is preliminary data.</text>
</comment>
<feature type="domain" description="EF-hand" evidence="4">
    <location>
        <begin position="97"/>
        <end position="132"/>
    </location>
</feature>
<dbReference type="SMART" id="SM00054">
    <property type="entry name" value="EFh"/>
    <property type="match status" value="4"/>
</dbReference>
<feature type="domain" description="EF-hand" evidence="4">
    <location>
        <begin position="24"/>
        <end position="59"/>
    </location>
</feature>
<dbReference type="CDD" id="cd00051">
    <property type="entry name" value="EFh"/>
    <property type="match status" value="1"/>
</dbReference>
<evidence type="ECO:0000313" key="6">
    <source>
        <dbReference type="Proteomes" id="UP000233551"/>
    </source>
</evidence>
<evidence type="ECO:0000256" key="1">
    <source>
        <dbReference type="ARBA" id="ARBA00022723"/>
    </source>
</evidence>
<dbReference type="InterPro" id="IPR002048">
    <property type="entry name" value="EF_hand_dom"/>
</dbReference>
<dbReference type="PROSITE" id="PS00018">
    <property type="entry name" value="EF_HAND_1"/>
    <property type="match status" value="4"/>
</dbReference>
<dbReference type="Proteomes" id="UP000233551">
    <property type="component" value="Unassembled WGS sequence"/>
</dbReference>
<keyword evidence="6" id="KW-1185">Reference proteome</keyword>
<dbReference type="STRING" id="22663.A0A2I0JDR7"/>
<dbReference type="EMBL" id="PGOL01001783">
    <property type="protein sequence ID" value="PKI54385.1"/>
    <property type="molecule type" value="Genomic_DNA"/>
</dbReference>
<sequence length="184" mass="19902">MAKRSNSGSKRAAGAVAAGSCCLGNIDEVIQVFKQYDKNGDGRISCEELRDVLSALAPSPASLEEAKRAMSEIDKDGNGYIDLDEFTDLILGGSGSDTSKELKDAFDLYDLDQNGLISARELHEVMKKLGQKCSLKDCRKMIGSVDKDGDGNVNFEEFKKEWEGGGEGRVVGLELGQRVVHVSH</sequence>